<evidence type="ECO:0000256" key="4">
    <source>
        <dbReference type="ARBA" id="ARBA00023125"/>
    </source>
</evidence>
<dbReference type="Pfam" id="PF04545">
    <property type="entry name" value="Sigma70_r4"/>
    <property type="match status" value="1"/>
</dbReference>
<comment type="similarity">
    <text evidence="1 6">Belongs to the sigma-70 factor family. ECF subfamily.</text>
</comment>
<keyword evidence="4 6" id="KW-0238">DNA-binding</keyword>
<feature type="domain" description="RNA polymerase sigma-70 region 4" evidence="8">
    <location>
        <begin position="149"/>
        <end position="196"/>
    </location>
</feature>
<feature type="domain" description="RNA polymerase sigma-70 region 2" evidence="7">
    <location>
        <begin position="40"/>
        <end position="105"/>
    </location>
</feature>
<sequence>MRAGKTSHIAATPPVTNWGTDDVDLLRRISMGDHEAFGLFFRRHHDFCIRYACRIIPDAAGAEDVVQDVFLSVWTGSARFQAGRGRAVTWLRTIVHHRAIDHIRRSLKEKSTSVGSLHDLDASASGVTWPSPFQEVWTAETVLRALDAVNGLPRRQQELIVLAYFRGYSQTQIAAATGIPLGTVKTRTITALRALKRTLGDLVDDRD</sequence>
<evidence type="ECO:0000259" key="8">
    <source>
        <dbReference type="Pfam" id="PF04545"/>
    </source>
</evidence>
<dbReference type="SUPFAM" id="SSF88659">
    <property type="entry name" value="Sigma3 and sigma4 domains of RNA polymerase sigma factors"/>
    <property type="match status" value="1"/>
</dbReference>
<evidence type="ECO:0000313" key="9">
    <source>
        <dbReference type="EMBL" id="GAA1672145.1"/>
    </source>
</evidence>
<evidence type="ECO:0000256" key="5">
    <source>
        <dbReference type="ARBA" id="ARBA00023163"/>
    </source>
</evidence>
<evidence type="ECO:0000259" key="7">
    <source>
        <dbReference type="Pfam" id="PF04542"/>
    </source>
</evidence>
<dbReference type="InterPro" id="IPR039425">
    <property type="entry name" value="RNA_pol_sigma-70-like"/>
</dbReference>
<dbReference type="Proteomes" id="UP001500618">
    <property type="component" value="Unassembled WGS sequence"/>
</dbReference>
<dbReference type="InterPro" id="IPR014284">
    <property type="entry name" value="RNA_pol_sigma-70_dom"/>
</dbReference>
<dbReference type="InterPro" id="IPR013325">
    <property type="entry name" value="RNA_pol_sigma_r2"/>
</dbReference>
<keyword evidence="10" id="KW-1185">Reference proteome</keyword>
<dbReference type="Pfam" id="PF04542">
    <property type="entry name" value="Sigma70_r2"/>
    <property type="match status" value="1"/>
</dbReference>
<dbReference type="PANTHER" id="PTHR43133:SF62">
    <property type="entry name" value="RNA POLYMERASE SIGMA FACTOR SIGZ"/>
    <property type="match status" value="1"/>
</dbReference>
<proteinExistence type="inferred from homology"/>
<dbReference type="EMBL" id="BAAANY010000008">
    <property type="protein sequence ID" value="GAA1672145.1"/>
    <property type="molecule type" value="Genomic_DNA"/>
</dbReference>
<evidence type="ECO:0000256" key="6">
    <source>
        <dbReference type="RuleBase" id="RU000716"/>
    </source>
</evidence>
<dbReference type="PANTHER" id="PTHR43133">
    <property type="entry name" value="RNA POLYMERASE ECF-TYPE SIGMA FACTO"/>
    <property type="match status" value="1"/>
</dbReference>
<dbReference type="CDD" id="cd06171">
    <property type="entry name" value="Sigma70_r4"/>
    <property type="match status" value="1"/>
</dbReference>
<accession>A0ABP4SN25</accession>
<dbReference type="SUPFAM" id="SSF88946">
    <property type="entry name" value="Sigma2 domain of RNA polymerase sigma factors"/>
    <property type="match status" value="1"/>
</dbReference>
<evidence type="ECO:0000256" key="2">
    <source>
        <dbReference type="ARBA" id="ARBA00023015"/>
    </source>
</evidence>
<evidence type="ECO:0000313" key="10">
    <source>
        <dbReference type="Proteomes" id="UP001500618"/>
    </source>
</evidence>
<dbReference type="InterPro" id="IPR007627">
    <property type="entry name" value="RNA_pol_sigma70_r2"/>
</dbReference>
<gene>
    <name evidence="9" type="ORF">GCM10009765_21900</name>
</gene>
<dbReference type="PROSITE" id="PS01063">
    <property type="entry name" value="SIGMA70_ECF"/>
    <property type="match status" value="1"/>
</dbReference>
<keyword evidence="5 6" id="KW-0804">Transcription</keyword>
<organism evidence="9 10">
    <name type="scientific">Fodinicola feengrottensis</name>
    <dbReference type="NCBI Taxonomy" id="435914"/>
    <lineage>
        <taxon>Bacteria</taxon>
        <taxon>Bacillati</taxon>
        <taxon>Actinomycetota</taxon>
        <taxon>Actinomycetes</taxon>
        <taxon>Mycobacteriales</taxon>
        <taxon>Fodinicola</taxon>
    </lineage>
</organism>
<dbReference type="Gene3D" id="1.10.10.10">
    <property type="entry name" value="Winged helix-like DNA-binding domain superfamily/Winged helix DNA-binding domain"/>
    <property type="match status" value="1"/>
</dbReference>
<keyword evidence="2 6" id="KW-0805">Transcription regulation</keyword>
<evidence type="ECO:0000256" key="3">
    <source>
        <dbReference type="ARBA" id="ARBA00023082"/>
    </source>
</evidence>
<dbReference type="NCBIfam" id="TIGR02937">
    <property type="entry name" value="sigma70-ECF"/>
    <property type="match status" value="1"/>
</dbReference>
<protein>
    <recommendedName>
        <fullName evidence="6">RNA polymerase sigma factor</fullName>
    </recommendedName>
</protein>
<dbReference type="InterPro" id="IPR013324">
    <property type="entry name" value="RNA_pol_sigma_r3/r4-like"/>
</dbReference>
<keyword evidence="3 6" id="KW-0731">Sigma factor</keyword>
<dbReference type="InterPro" id="IPR036388">
    <property type="entry name" value="WH-like_DNA-bd_sf"/>
</dbReference>
<dbReference type="RefSeq" id="WP_279582325.1">
    <property type="nucleotide sequence ID" value="NZ_WOTO01000050.1"/>
</dbReference>
<dbReference type="InterPro" id="IPR007630">
    <property type="entry name" value="RNA_pol_sigma70_r4"/>
</dbReference>
<reference evidence="10" key="1">
    <citation type="journal article" date="2019" name="Int. J. Syst. Evol. Microbiol.">
        <title>The Global Catalogue of Microorganisms (GCM) 10K type strain sequencing project: providing services to taxonomists for standard genome sequencing and annotation.</title>
        <authorList>
            <consortium name="The Broad Institute Genomics Platform"/>
            <consortium name="The Broad Institute Genome Sequencing Center for Infectious Disease"/>
            <person name="Wu L."/>
            <person name="Ma J."/>
        </authorList>
    </citation>
    <scope>NUCLEOTIDE SEQUENCE [LARGE SCALE GENOMIC DNA]</scope>
    <source>
        <strain evidence="10">JCM 14718</strain>
    </source>
</reference>
<evidence type="ECO:0000256" key="1">
    <source>
        <dbReference type="ARBA" id="ARBA00010641"/>
    </source>
</evidence>
<dbReference type="Gene3D" id="1.10.1740.10">
    <property type="match status" value="1"/>
</dbReference>
<comment type="caution">
    <text evidence="9">The sequence shown here is derived from an EMBL/GenBank/DDBJ whole genome shotgun (WGS) entry which is preliminary data.</text>
</comment>
<dbReference type="InterPro" id="IPR000838">
    <property type="entry name" value="RNA_pol_sigma70_ECF_CS"/>
</dbReference>
<name>A0ABP4SN25_9ACTN</name>